<evidence type="ECO:0000256" key="1">
    <source>
        <dbReference type="SAM" id="Phobius"/>
    </source>
</evidence>
<dbReference type="PANTHER" id="PTHR23278">
    <property type="entry name" value="SIDESTEP PROTEIN"/>
    <property type="match status" value="1"/>
</dbReference>
<gene>
    <name evidence="2" type="ORF">OBRU01_19150</name>
</gene>
<feature type="transmembrane region" description="Helical" evidence="1">
    <location>
        <begin position="124"/>
        <end position="147"/>
    </location>
</feature>
<proteinExistence type="predicted"/>
<dbReference type="InterPro" id="IPR003961">
    <property type="entry name" value="FN3_dom"/>
</dbReference>
<dbReference type="AlphaFoldDB" id="A0A0L7KRM0"/>
<name>A0A0L7KRM0_OPEBR</name>
<evidence type="ECO:0000313" key="3">
    <source>
        <dbReference type="Proteomes" id="UP000037510"/>
    </source>
</evidence>
<dbReference type="EMBL" id="JTDY01006791">
    <property type="protein sequence ID" value="KOB65686.1"/>
    <property type="molecule type" value="Genomic_DNA"/>
</dbReference>
<dbReference type="STRING" id="104452.A0A0L7KRM0"/>
<dbReference type="InterPro" id="IPR036116">
    <property type="entry name" value="FN3_sf"/>
</dbReference>
<evidence type="ECO:0000313" key="2">
    <source>
        <dbReference type="EMBL" id="KOB65686.1"/>
    </source>
</evidence>
<reference evidence="2 3" key="1">
    <citation type="journal article" date="2015" name="Genome Biol. Evol.">
        <title>The genome of winter moth (Operophtera brumata) provides a genomic perspective on sexual dimorphism and phenology.</title>
        <authorList>
            <person name="Derks M.F."/>
            <person name="Smit S."/>
            <person name="Salis L."/>
            <person name="Schijlen E."/>
            <person name="Bossers A."/>
            <person name="Mateman C."/>
            <person name="Pijl A.S."/>
            <person name="de Ridder D."/>
            <person name="Groenen M.A."/>
            <person name="Visser M.E."/>
            <person name="Megens H.J."/>
        </authorList>
    </citation>
    <scope>NUCLEOTIDE SEQUENCE [LARGE SCALE GENOMIC DNA]</scope>
    <source>
        <strain evidence="2">WM2013NL</strain>
        <tissue evidence="2">Head and thorax</tissue>
    </source>
</reference>
<keyword evidence="1" id="KW-0472">Membrane</keyword>
<keyword evidence="1" id="KW-1133">Transmembrane helix</keyword>
<dbReference type="SUPFAM" id="SSF49265">
    <property type="entry name" value="Fibronectin type III"/>
    <property type="match status" value="1"/>
</dbReference>
<dbReference type="CDD" id="cd00063">
    <property type="entry name" value="FN3"/>
    <property type="match status" value="1"/>
</dbReference>
<protein>
    <submittedName>
        <fullName evidence="2">Sidestep protein</fullName>
    </submittedName>
</protein>
<accession>A0A0L7KRM0</accession>
<comment type="caution">
    <text evidence="2">The sequence shown here is derived from an EMBL/GenBank/DDBJ whole genome shotgun (WGS) entry which is preliminary data.</text>
</comment>
<organism evidence="2 3">
    <name type="scientific">Operophtera brumata</name>
    <name type="common">Winter moth</name>
    <name type="synonym">Phalaena brumata</name>
    <dbReference type="NCBI Taxonomy" id="104452"/>
    <lineage>
        <taxon>Eukaryota</taxon>
        <taxon>Metazoa</taxon>
        <taxon>Ecdysozoa</taxon>
        <taxon>Arthropoda</taxon>
        <taxon>Hexapoda</taxon>
        <taxon>Insecta</taxon>
        <taxon>Pterygota</taxon>
        <taxon>Neoptera</taxon>
        <taxon>Endopterygota</taxon>
        <taxon>Lepidoptera</taxon>
        <taxon>Glossata</taxon>
        <taxon>Ditrysia</taxon>
        <taxon>Geometroidea</taxon>
        <taxon>Geometridae</taxon>
        <taxon>Larentiinae</taxon>
        <taxon>Operophtera</taxon>
    </lineage>
</organism>
<keyword evidence="3" id="KW-1185">Reference proteome</keyword>
<sequence>MSVQAGCCCFSDAGHPMSLQNCSVVNQSSAGLQVECIEGFDGGLPQVFYMEVLALPSMMVRANVSSNSSPVFEVSNLDSHSSYTLILYAANAKGRSEEVALYTVGIRSPDKYTGMSTSLPLSPWLTAIVAAVGALCAALCAVLAALYRRHASRRMGALKRPPHA</sequence>
<keyword evidence="1" id="KW-0812">Transmembrane</keyword>
<dbReference type="PANTHER" id="PTHR23278:SF28">
    <property type="entry name" value="SIDESTEP IV, ISOFORM C"/>
    <property type="match status" value="1"/>
</dbReference>
<dbReference type="Proteomes" id="UP000037510">
    <property type="component" value="Unassembled WGS sequence"/>
</dbReference>